<dbReference type="InterPro" id="IPR032816">
    <property type="entry name" value="VTT_dom"/>
</dbReference>
<dbReference type="Proteomes" id="UP000294545">
    <property type="component" value="Unassembled WGS sequence"/>
</dbReference>
<sequence length="216" mass="24172">MKSILKVMLGLALIIVVTTVVFLNQNQQFLSNIMINTFESKIMTSLIIIILFCVKPIFCFIPYYILYTVIGYFFSKGIALVLIYTGLILNLTIGFLLGKKLGKDYVRPIIMKYKYSKKVIEIVEKNGVLSCLIIRFLPTPPSDVSNMFFGTTNVSYHTFLISSLMGLTPGIIPFLFLGEAISNPLSESVITISIVSILSIMVVCGIGFIIKKKYVH</sequence>
<keyword evidence="3 6" id="KW-0812">Transmembrane</keyword>
<feature type="transmembrane region" description="Helical" evidence="6">
    <location>
        <begin position="157"/>
        <end position="177"/>
    </location>
</feature>
<feature type="transmembrane region" description="Helical" evidence="6">
    <location>
        <begin position="189"/>
        <end position="210"/>
    </location>
</feature>
<feature type="transmembrane region" description="Helical" evidence="6">
    <location>
        <begin position="45"/>
        <end position="66"/>
    </location>
</feature>
<comment type="subcellular location">
    <subcellularLocation>
        <location evidence="1 6">Cell membrane</location>
        <topology evidence="1 6">Multi-pass membrane protein</topology>
    </subcellularLocation>
</comment>
<name>A0A4R1MIY1_9FIRM</name>
<evidence type="ECO:0000313" key="8">
    <source>
        <dbReference type="EMBL" id="TCK92698.1"/>
    </source>
</evidence>
<keyword evidence="4 6" id="KW-1133">Transmembrane helix</keyword>
<feature type="transmembrane region" description="Helical" evidence="6">
    <location>
        <begin position="78"/>
        <end position="98"/>
    </location>
</feature>
<accession>A0A4R1MIY1</accession>
<evidence type="ECO:0000256" key="6">
    <source>
        <dbReference type="RuleBase" id="RU366058"/>
    </source>
</evidence>
<evidence type="ECO:0000256" key="2">
    <source>
        <dbReference type="ARBA" id="ARBA00022475"/>
    </source>
</evidence>
<feature type="transmembrane region" description="Helical" evidence="6">
    <location>
        <begin position="6"/>
        <end position="24"/>
    </location>
</feature>
<dbReference type="GO" id="GO:0005886">
    <property type="term" value="C:plasma membrane"/>
    <property type="evidence" value="ECO:0007669"/>
    <property type="project" value="UniProtKB-SubCell"/>
</dbReference>
<dbReference type="PANTHER" id="PTHR12677">
    <property type="entry name" value="GOLGI APPARATUS MEMBRANE PROTEIN TVP38-RELATED"/>
    <property type="match status" value="1"/>
</dbReference>
<evidence type="ECO:0000256" key="4">
    <source>
        <dbReference type="ARBA" id="ARBA00022989"/>
    </source>
</evidence>
<comment type="similarity">
    <text evidence="6">Belongs to the TVP38/TMEM64 family.</text>
</comment>
<evidence type="ECO:0000256" key="5">
    <source>
        <dbReference type="ARBA" id="ARBA00023136"/>
    </source>
</evidence>
<dbReference type="PANTHER" id="PTHR12677:SF59">
    <property type="entry name" value="GOLGI APPARATUS MEMBRANE PROTEIN TVP38-RELATED"/>
    <property type="match status" value="1"/>
</dbReference>
<dbReference type="EMBL" id="SMGQ01000013">
    <property type="protein sequence ID" value="TCK92698.1"/>
    <property type="molecule type" value="Genomic_DNA"/>
</dbReference>
<evidence type="ECO:0000259" key="7">
    <source>
        <dbReference type="Pfam" id="PF09335"/>
    </source>
</evidence>
<organism evidence="8 9">
    <name type="scientific">Natranaerovirga hydrolytica</name>
    <dbReference type="NCBI Taxonomy" id="680378"/>
    <lineage>
        <taxon>Bacteria</taxon>
        <taxon>Bacillati</taxon>
        <taxon>Bacillota</taxon>
        <taxon>Clostridia</taxon>
        <taxon>Lachnospirales</taxon>
        <taxon>Natranaerovirgaceae</taxon>
        <taxon>Natranaerovirga</taxon>
    </lineage>
</organism>
<protein>
    <recommendedName>
        <fullName evidence="6">TVP38/TMEM64 family membrane protein</fullName>
    </recommendedName>
</protein>
<dbReference type="AlphaFoldDB" id="A0A4R1MIY1"/>
<dbReference type="InterPro" id="IPR015414">
    <property type="entry name" value="TMEM64"/>
</dbReference>
<evidence type="ECO:0000256" key="1">
    <source>
        <dbReference type="ARBA" id="ARBA00004651"/>
    </source>
</evidence>
<reference evidence="8 9" key="1">
    <citation type="submission" date="2019-03" db="EMBL/GenBank/DDBJ databases">
        <title>Genomic Encyclopedia of Type Strains, Phase IV (KMG-IV): sequencing the most valuable type-strain genomes for metagenomic binning, comparative biology and taxonomic classification.</title>
        <authorList>
            <person name="Goeker M."/>
        </authorList>
    </citation>
    <scope>NUCLEOTIDE SEQUENCE [LARGE SCALE GENOMIC DNA]</scope>
    <source>
        <strain evidence="8 9">DSM 24176</strain>
    </source>
</reference>
<keyword evidence="5 6" id="KW-0472">Membrane</keyword>
<proteinExistence type="inferred from homology"/>
<gene>
    <name evidence="8" type="ORF">EDC19_1853</name>
</gene>
<dbReference type="RefSeq" id="WP_132282559.1">
    <property type="nucleotide sequence ID" value="NZ_SMGQ01000013.1"/>
</dbReference>
<dbReference type="OrthoDB" id="9812980at2"/>
<evidence type="ECO:0000313" key="9">
    <source>
        <dbReference type="Proteomes" id="UP000294545"/>
    </source>
</evidence>
<evidence type="ECO:0000256" key="3">
    <source>
        <dbReference type="ARBA" id="ARBA00022692"/>
    </source>
</evidence>
<comment type="caution">
    <text evidence="8">The sequence shown here is derived from an EMBL/GenBank/DDBJ whole genome shotgun (WGS) entry which is preliminary data.</text>
</comment>
<keyword evidence="2 6" id="KW-1003">Cell membrane</keyword>
<keyword evidence="9" id="KW-1185">Reference proteome</keyword>
<feature type="domain" description="VTT" evidence="7">
    <location>
        <begin position="61"/>
        <end position="179"/>
    </location>
</feature>
<dbReference type="Pfam" id="PF09335">
    <property type="entry name" value="VTT_dom"/>
    <property type="match status" value="1"/>
</dbReference>